<evidence type="ECO:0000313" key="5">
    <source>
        <dbReference type="EMBL" id="GFE81040.1"/>
    </source>
</evidence>
<dbReference type="RefSeq" id="WP_161812742.1">
    <property type="nucleotide sequence ID" value="NZ_BLJN01000003.1"/>
</dbReference>
<feature type="domain" description="Peptidase S12 Pab87-related C-terminal" evidence="4">
    <location>
        <begin position="394"/>
        <end position="475"/>
    </location>
</feature>
<protein>
    <recommendedName>
        <fullName evidence="4">Peptidase S12 Pab87-related C-terminal domain-containing protein</fullName>
    </recommendedName>
</protein>
<dbReference type="InterPro" id="IPR029058">
    <property type="entry name" value="AB_hydrolase_fold"/>
</dbReference>
<dbReference type="EMBL" id="BLJN01000003">
    <property type="protein sequence ID" value="GFE81040.1"/>
    <property type="molecule type" value="Genomic_DNA"/>
</dbReference>
<evidence type="ECO:0000313" key="6">
    <source>
        <dbReference type="Proteomes" id="UP000445000"/>
    </source>
</evidence>
<name>A0A829YCP5_9GAMM</name>
<evidence type="ECO:0000259" key="4">
    <source>
        <dbReference type="Pfam" id="PF11954"/>
    </source>
</evidence>
<gene>
    <name evidence="5" type="ORF">GCM10011487_30400</name>
</gene>
<dbReference type="Pfam" id="PF00756">
    <property type="entry name" value="Esterase"/>
    <property type="match status" value="1"/>
</dbReference>
<dbReference type="Pfam" id="PF11954">
    <property type="entry name" value="DUF3471"/>
    <property type="match status" value="1"/>
</dbReference>
<dbReference type="InterPro" id="IPR021860">
    <property type="entry name" value="Peptidase_S12_Pab87-rel_C"/>
</dbReference>
<dbReference type="InterPro" id="IPR000801">
    <property type="entry name" value="Esterase-like"/>
</dbReference>
<comment type="similarity">
    <text evidence="1">Belongs to the esterase D family.</text>
</comment>
<dbReference type="Gene3D" id="3.40.50.1820">
    <property type="entry name" value="alpha/beta hydrolase"/>
    <property type="match status" value="1"/>
</dbReference>
<dbReference type="PANTHER" id="PTHR40841">
    <property type="entry name" value="SIDEROPHORE TRIACETYLFUSARININE C ESTERASE"/>
    <property type="match status" value="1"/>
</dbReference>
<keyword evidence="6" id="KW-1185">Reference proteome</keyword>
<feature type="chain" id="PRO_5032791259" description="Peptidase S12 Pab87-related C-terminal domain-containing protein" evidence="3">
    <location>
        <begin position="20"/>
        <end position="478"/>
    </location>
</feature>
<dbReference type="Pfam" id="PF14559">
    <property type="entry name" value="TPR_19"/>
    <property type="match status" value="1"/>
</dbReference>
<keyword evidence="2" id="KW-0378">Hydrolase</keyword>
<dbReference type="Proteomes" id="UP000445000">
    <property type="component" value="Unassembled WGS sequence"/>
</dbReference>
<feature type="signal peptide" evidence="3">
    <location>
        <begin position="1"/>
        <end position="19"/>
    </location>
</feature>
<dbReference type="SUPFAM" id="SSF48452">
    <property type="entry name" value="TPR-like"/>
    <property type="match status" value="1"/>
</dbReference>
<accession>A0A829YCP5</accession>
<dbReference type="GO" id="GO:0016788">
    <property type="term" value="F:hydrolase activity, acting on ester bonds"/>
    <property type="evidence" value="ECO:0007669"/>
    <property type="project" value="TreeGrafter"/>
</dbReference>
<evidence type="ECO:0000256" key="2">
    <source>
        <dbReference type="ARBA" id="ARBA00022801"/>
    </source>
</evidence>
<dbReference type="InterPro" id="IPR011990">
    <property type="entry name" value="TPR-like_helical_dom_sf"/>
</dbReference>
<dbReference type="PANTHER" id="PTHR40841:SF2">
    <property type="entry name" value="SIDEROPHORE-DEGRADING ESTERASE (EUROFUNG)"/>
    <property type="match status" value="1"/>
</dbReference>
<proteinExistence type="inferred from homology"/>
<keyword evidence="3" id="KW-0732">Signal</keyword>
<dbReference type="InterPro" id="IPR052558">
    <property type="entry name" value="Siderophore_Hydrolase_D"/>
</dbReference>
<sequence length="478" mass="53921">MRYEWILGCALLAAPLAQASAPVQPQGEPVVIGHRYRIASKVLGEQRTYIVHKPDAYDFSDQRYGVVILLDGDGHIHHVSATVEQLARNGRSEPMLIVGIENTDRQRDFTPPFAGTEGRPPGNVGGAAKFLSFIADELLPEIDRAYRTRPTRILIGHSYGGLFAVYTLFNRPDIFKAYIAVSPSLWWDDQALAKQADQFVIDHKDLQTAIYMTMGNEGGAMLGGAQKVIGSLASLRQTGANFQRWPEENHGSVVLRSVYEGMEWLNELYYTHDPARAYEEGGLQYFDKRFELISKYLGYEVKVPEHQLMQAQGYLQHVKRPQEARQVLQRVLELYPHSPGAHFELGKVYLALNDRPQGEAELKQTLALYPGHDGARKELEKIGVDPKTVVPEMAVSPSALRSYVGEYKYSDETSVVTMEQGKLFMKVANNKRELRARADGSFFAIESDREYTFNKKSGRVTSLTVQLVDFRYESRKVK</sequence>
<dbReference type="AlphaFoldDB" id="A0A829YCP5"/>
<evidence type="ECO:0000256" key="1">
    <source>
        <dbReference type="ARBA" id="ARBA00005622"/>
    </source>
</evidence>
<evidence type="ECO:0000256" key="3">
    <source>
        <dbReference type="SAM" id="SignalP"/>
    </source>
</evidence>
<dbReference type="SUPFAM" id="SSF53474">
    <property type="entry name" value="alpha/beta-Hydrolases"/>
    <property type="match status" value="1"/>
</dbReference>
<reference evidence="6" key="1">
    <citation type="submission" date="2020-01" db="EMBL/GenBank/DDBJ databases">
        <title>'Steroidobacter agaridevorans' sp. nov., agar-degrading bacteria isolated from rhizosphere soils.</title>
        <authorList>
            <person name="Ikenaga M."/>
            <person name="Kataoka M."/>
            <person name="Murouchi A."/>
            <person name="Katsuragi S."/>
            <person name="Sakai M."/>
        </authorList>
    </citation>
    <scope>NUCLEOTIDE SEQUENCE [LARGE SCALE GENOMIC DNA]</scope>
    <source>
        <strain evidence="6">YU21-B</strain>
    </source>
</reference>
<comment type="caution">
    <text evidence="5">The sequence shown here is derived from an EMBL/GenBank/DDBJ whole genome shotgun (WGS) entry which is preliminary data.</text>
</comment>
<organism evidence="5 6">
    <name type="scientific">Steroidobacter agaridevorans</name>
    <dbReference type="NCBI Taxonomy" id="2695856"/>
    <lineage>
        <taxon>Bacteria</taxon>
        <taxon>Pseudomonadati</taxon>
        <taxon>Pseudomonadota</taxon>
        <taxon>Gammaproteobacteria</taxon>
        <taxon>Steroidobacterales</taxon>
        <taxon>Steroidobacteraceae</taxon>
        <taxon>Steroidobacter</taxon>
    </lineage>
</organism>